<dbReference type="KEGG" id="nmr:Nmar_1696"/>
<evidence type="ECO:0000259" key="3">
    <source>
        <dbReference type="Pfam" id="PF00881"/>
    </source>
</evidence>
<dbReference type="RefSeq" id="WP_012216078.1">
    <property type="nucleotide sequence ID" value="NC_010085.1"/>
</dbReference>
<accession>A9A2R5</accession>
<protein>
    <submittedName>
        <fullName evidence="4">Nitroreductase</fullName>
    </submittedName>
</protein>
<dbReference type="eggNOG" id="arCOG00288">
    <property type="taxonomic scope" value="Archaea"/>
</dbReference>
<name>A9A2R5_NITMS</name>
<keyword evidence="5" id="KW-1185">Reference proteome</keyword>
<dbReference type="InParanoid" id="A9A2R5"/>
<feature type="domain" description="Nitroreductase" evidence="3">
    <location>
        <begin position="20"/>
        <end position="190"/>
    </location>
</feature>
<organism evidence="4 5">
    <name type="scientific">Nitrosopumilus maritimus (strain SCM1)</name>
    <dbReference type="NCBI Taxonomy" id="436308"/>
    <lineage>
        <taxon>Archaea</taxon>
        <taxon>Nitrososphaerota</taxon>
        <taxon>Nitrososphaeria</taxon>
        <taxon>Nitrosopumilales</taxon>
        <taxon>Nitrosopumilaceae</taxon>
        <taxon>Nitrosopumilus</taxon>
    </lineage>
</organism>
<dbReference type="Gene3D" id="3.40.109.10">
    <property type="entry name" value="NADH Oxidase"/>
    <property type="match status" value="1"/>
</dbReference>
<evidence type="ECO:0000256" key="2">
    <source>
        <dbReference type="ARBA" id="ARBA00023002"/>
    </source>
</evidence>
<gene>
    <name evidence="4" type="ordered locus">Nmar_1696</name>
</gene>
<sequence length="213" mass="24270">MQKPINVAKLIKIMETFDAIKERRSVKHYDPNHKLSEDEIEKLLSLAVLSPTSFNMQNWRFVLVKDSEIRKQIRSASWDQAQVTDSSLLLVLCADLKSWKKDPAQYWKDAPKEARDFLVPAMGMFYEGKEQLQRDEAMRSCGIAAQTIMLAAKAMGYDSNPMIGFDPEKVAQLINLPKDHVITMMVVIGKQVKPAMPRGGQLPLDKVVFTDRF</sequence>
<dbReference type="EnsemblBacteria" id="ABX13592">
    <property type="protein sequence ID" value="ABX13592"/>
    <property type="gene ID" value="Nmar_1696"/>
</dbReference>
<dbReference type="GO" id="GO:0016491">
    <property type="term" value="F:oxidoreductase activity"/>
    <property type="evidence" value="ECO:0007669"/>
    <property type="project" value="UniProtKB-KW"/>
</dbReference>
<dbReference type="PANTHER" id="PTHR43673">
    <property type="entry name" value="NAD(P)H NITROREDUCTASE YDGI-RELATED"/>
    <property type="match status" value="1"/>
</dbReference>
<dbReference type="Proteomes" id="UP000000792">
    <property type="component" value="Chromosome"/>
</dbReference>
<reference evidence="4 5" key="1">
    <citation type="journal article" date="2010" name="Proc. Natl. Acad. Sci. U.S.A.">
        <title>Nitrosopumilus maritimus genome reveals unique mechanisms for nitrification and autotrophy in globally distributed marine crenarchaea.</title>
        <authorList>
            <person name="Walker C.B."/>
            <person name="de la Torre J.R."/>
            <person name="Klotz M.G."/>
            <person name="Urakawa H."/>
            <person name="Pinel N."/>
            <person name="Arp D.J."/>
            <person name="Brochier-Armanet C."/>
            <person name="Chain P.S."/>
            <person name="Chan P.P."/>
            <person name="Gollabgir A."/>
            <person name="Hemp J."/>
            <person name="Hugler M."/>
            <person name="Karr E.A."/>
            <person name="Konneke M."/>
            <person name="Shin M."/>
            <person name="Lawton T.J."/>
            <person name="Lowe T."/>
            <person name="Martens-Habbena W."/>
            <person name="Sayavedra-Soto L.A."/>
            <person name="Lang D."/>
            <person name="Sievert S.M."/>
            <person name="Rosenzweig A.C."/>
            <person name="Manning G."/>
            <person name="Stahl D.A."/>
        </authorList>
    </citation>
    <scope>NUCLEOTIDE SEQUENCE [LARGE SCALE GENOMIC DNA]</scope>
    <source>
        <strain evidence="4 5">SCM1</strain>
    </source>
</reference>
<evidence type="ECO:0000313" key="5">
    <source>
        <dbReference type="Proteomes" id="UP000000792"/>
    </source>
</evidence>
<dbReference type="GeneID" id="5773019"/>
<evidence type="ECO:0000256" key="1">
    <source>
        <dbReference type="ARBA" id="ARBA00007118"/>
    </source>
</evidence>
<dbReference type="PANTHER" id="PTHR43673:SF12">
    <property type="entry name" value="PROTEIN DRGA"/>
    <property type="match status" value="1"/>
</dbReference>
<dbReference type="InterPro" id="IPR000415">
    <property type="entry name" value="Nitroreductase-like"/>
</dbReference>
<evidence type="ECO:0000313" key="4">
    <source>
        <dbReference type="EMBL" id="ABX13592.1"/>
    </source>
</evidence>
<comment type="similarity">
    <text evidence="1">Belongs to the nitroreductase family.</text>
</comment>
<dbReference type="HOGENOM" id="CLU_070764_4_2_2"/>
<dbReference type="EMBL" id="CP000866">
    <property type="protein sequence ID" value="ABX13592.1"/>
    <property type="molecule type" value="Genomic_DNA"/>
</dbReference>
<proteinExistence type="inferred from homology"/>
<dbReference type="Pfam" id="PF00881">
    <property type="entry name" value="Nitroreductase"/>
    <property type="match status" value="1"/>
</dbReference>
<dbReference type="CDD" id="cd02137">
    <property type="entry name" value="MhqN-like"/>
    <property type="match status" value="1"/>
</dbReference>
<dbReference type="AlphaFoldDB" id="A9A2R5"/>
<dbReference type="InterPro" id="IPR029479">
    <property type="entry name" value="Nitroreductase"/>
</dbReference>
<dbReference type="PhylomeDB" id="A9A2R5"/>
<dbReference type="SUPFAM" id="SSF55469">
    <property type="entry name" value="FMN-dependent nitroreductase-like"/>
    <property type="match status" value="1"/>
</dbReference>
<keyword evidence="2" id="KW-0560">Oxidoreductase</keyword>
<dbReference type="STRING" id="436308.Nmar_1696"/>